<keyword evidence="2" id="KW-1185">Reference proteome</keyword>
<evidence type="ECO:0000313" key="1">
    <source>
        <dbReference type="EMBL" id="GME90514.1"/>
    </source>
</evidence>
<sequence length="771" mass="87766">MAKLQDHFRDLRPQDVRFEDIQGEHNFSNKKFYTIVNYIIFLIGLILQFGILVSDVYTLIQIYSLGTWDDTHDIAYVPILVYKIVFTVCIGISFLWLIISIGIGIKIFKTDSIVKAYFDDMAKSFHSLKRYEKFCIFNSISSKNFFDWSALLVYQTFHYYFYIWLLADTPRQLLNGATIAYTISNSFHSSNVIKIISDIAATDRTAAILLSLMTFSFVLWVIFAFKNVCCLIAILSIVPKIKKRANLTFSEYCYKLVSDSVMEMYDTKEKDRKLEMKSKVKIPSIAKDNSNISNFSSTSPDANIEDSYNSKLFANNKSSTNLLSGSYNSSYKDKSSSIELTRELTDSTSANPFEPIRPHENIYANSRYGYSNTNLSKNPSESNFNNIKGNNGNNNNNNHMNNNENSFVDEISANPFIPRNLQNIVSDSDVASQDTNPFGDRNREDSLPSTDINTGNQYYENKNESYPNLNEYGYDENDPSIQKPMASYTIHSNRSLTNTSTDLLSQQNTQNTGNDSTVNPFNQPSENKYISNKPSVSSMRTYPNNISSDRYNNIPNPSISAKKSMSSLPNRLYDTEISSTNMGNNVNTDGYYPTDTQQNEIPIPTAREYIPASMNDSSKSQNKSIYPSKSLSDLQNSTQHSTDSNVRSKRRLPRSKTEGANQVDPRQYQKQPYNQQNDIIPRRARTDQAIQKQTQYNNQPNNTSTESSFINSVPQNTEEIKQHKTGESNKVKSKTKDESFDNQSNPSAPSNLEEYDDIRHSGIYNSRGFGW</sequence>
<dbReference type="Proteomes" id="UP001165101">
    <property type="component" value="Unassembled WGS sequence"/>
</dbReference>
<gene>
    <name evidence="1" type="ORF">Cboi01_000188100</name>
</gene>
<name>A0ACB5TL47_CANBO</name>
<evidence type="ECO:0000313" key="2">
    <source>
        <dbReference type="Proteomes" id="UP001165101"/>
    </source>
</evidence>
<accession>A0ACB5TL47</accession>
<organism evidence="1 2">
    <name type="scientific">Candida boidinii</name>
    <name type="common">Yeast</name>
    <dbReference type="NCBI Taxonomy" id="5477"/>
    <lineage>
        <taxon>Eukaryota</taxon>
        <taxon>Fungi</taxon>
        <taxon>Dikarya</taxon>
        <taxon>Ascomycota</taxon>
        <taxon>Saccharomycotina</taxon>
        <taxon>Pichiomycetes</taxon>
        <taxon>Pichiales</taxon>
        <taxon>Pichiaceae</taxon>
        <taxon>Ogataea</taxon>
        <taxon>Ogataea/Candida clade</taxon>
    </lineage>
</organism>
<proteinExistence type="predicted"/>
<dbReference type="EMBL" id="BSXV01000762">
    <property type="protein sequence ID" value="GME90514.1"/>
    <property type="molecule type" value="Genomic_DNA"/>
</dbReference>
<protein>
    <submittedName>
        <fullName evidence="1">Unnamed protein product</fullName>
    </submittedName>
</protein>
<reference evidence="1" key="1">
    <citation type="submission" date="2023-04" db="EMBL/GenBank/DDBJ databases">
        <title>Candida boidinii NBRC 1967.</title>
        <authorList>
            <person name="Ichikawa N."/>
            <person name="Sato H."/>
            <person name="Tonouchi N."/>
        </authorList>
    </citation>
    <scope>NUCLEOTIDE SEQUENCE</scope>
    <source>
        <strain evidence="1">NBRC 1967</strain>
    </source>
</reference>
<comment type="caution">
    <text evidence="1">The sequence shown here is derived from an EMBL/GenBank/DDBJ whole genome shotgun (WGS) entry which is preliminary data.</text>
</comment>